<feature type="transmembrane region" description="Helical" evidence="4">
    <location>
        <begin position="701"/>
        <end position="731"/>
    </location>
</feature>
<dbReference type="InterPro" id="IPR003961">
    <property type="entry name" value="FN3_dom"/>
</dbReference>
<sequence length="818" mass="91824">MKLGCSFSAILCFLCFVVQVSIASYNASVTESHAYDAGHSETSESSSVKTEDPTEEYTFAAPPSTVSLRQNEISDTEIPIQLSTTILPSEDTNYVTQLYFKDGTTTDMDSTIQSSTEVMGATTETMGTTQSGYTTELTTTEGFTNGTTDTISTTDLPFCPIDLEPEVVSIDATNISLRWLPLRDEQATYLVYLQGIGPAYDVPPYCIPAKDERQYNVSENSFTFSHTFPSYKYNISVTTTTRCGTPAGGYVTETTSPMAPEAVENLNALMEDNGTTTLSWRLPCSLNGVPWRFKLSIHGHYSLNDSLEEDRSKILVVNKNMSMYNISLDLRLAFHYTTNLSLVVKDGTEGIQGSISQISFTTPDDVPGKPIFNRTDTTDRSVTVTWKAPTEPTGAIQGYELTILPKSPLYPKWRNCYYDYESRTVVLSANDTRYIFTEAFPYYEYHLVLRAYSTTGYGDYVYLTANTKPSAPDDIQDVNVTVIPPTQLDYNGKAKIHFKSCYPNGNLTVRYLTISRTWPHDNDMNQTHIIDDDPYDLNLQPGYHYKFMITVENELSSKSTTWYSFEAFCGIPVVSNSMVVVRERSTEAEVTLIKGYLNESNGEILYISLILSDENVTGGYFSQWDGTHWPAVENPGVSMYYQITNDGWNPFLGTSEARFTIGSGDNVHNKPLVPGKEYFLIVRLFTADFYRNCEVVRFRTVAGYGLASGIIIGIVVGVSLAISMFAVIYFIMKKKVLPGIPTSTPHTKREPKKEDMQKRFIEEYKALEEDPDRLTTQFEAITRRGKEIVAEQTTSFARLSENWRKNRYVNILPCKSSL</sequence>
<organism evidence="7 8">
    <name type="scientific">Acanthoscelides obtectus</name>
    <name type="common">Bean weevil</name>
    <name type="synonym">Bruchus obtectus</name>
    <dbReference type="NCBI Taxonomy" id="200917"/>
    <lineage>
        <taxon>Eukaryota</taxon>
        <taxon>Metazoa</taxon>
        <taxon>Ecdysozoa</taxon>
        <taxon>Arthropoda</taxon>
        <taxon>Hexapoda</taxon>
        <taxon>Insecta</taxon>
        <taxon>Pterygota</taxon>
        <taxon>Neoptera</taxon>
        <taxon>Endopterygota</taxon>
        <taxon>Coleoptera</taxon>
        <taxon>Polyphaga</taxon>
        <taxon>Cucujiformia</taxon>
        <taxon>Chrysomeloidea</taxon>
        <taxon>Chrysomelidae</taxon>
        <taxon>Bruchinae</taxon>
        <taxon>Bruchini</taxon>
        <taxon>Acanthoscelides</taxon>
    </lineage>
</organism>
<dbReference type="InterPro" id="IPR013783">
    <property type="entry name" value="Ig-like_fold"/>
</dbReference>
<gene>
    <name evidence="7" type="ORF">ACAOBT_LOCUS26086</name>
</gene>
<feature type="region of interest" description="Disordered" evidence="3">
    <location>
        <begin position="34"/>
        <end position="63"/>
    </location>
</feature>
<keyword evidence="5" id="KW-0732">Signal</keyword>
<keyword evidence="4" id="KW-0812">Transmembrane</keyword>
<dbReference type="InterPro" id="IPR036116">
    <property type="entry name" value="FN3_sf"/>
</dbReference>
<comment type="caution">
    <text evidence="7">The sequence shown here is derived from an EMBL/GenBank/DDBJ whole genome shotgun (WGS) entry which is preliminary data.</text>
</comment>
<keyword evidence="8" id="KW-1185">Reference proteome</keyword>
<evidence type="ECO:0000256" key="3">
    <source>
        <dbReference type="SAM" id="MobiDB-lite"/>
    </source>
</evidence>
<keyword evidence="2" id="KW-1015">Disulfide bond</keyword>
<protein>
    <recommendedName>
        <fullName evidence="6">Fibronectin type-III domain-containing protein</fullName>
    </recommendedName>
</protein>
<dbReference type="PANTHER" id="PTHR24051">
    <property type="entry name" value="SUSHI DOMAIN-CONTAINING PROTEIN 1"/>
    <property type="match status" value="1"/>
</dbReference>
<feature type="domain" description="Fibronectin type-III" evidence="6">
    <location>
        <begin position="159"/>
        <end position="262"/>
    </location>
</feature>
<dbReference type="SUPFAM" id="SSF49265">
    <property type="entry name" value="Fibronectin type III"/>
    <property type="match status" value="2"/>
</dbReference>
<evidence type="ECO:0000313" key="7">
    <source>
        <dbReference type="EMBL" id="CAH2001284.1"/>
    </source>
</evidence>
<name>A0A9P0LWH8_ACAOB</name>
<dbReference type="PANTHER" id="PTHR24051:SF9">
    <property type="entry name" value="FIBRONECTIN TYPE-III DOMAIN-CONTAINING PROTEIN"/>
    <property type="match status" value="1"/>
</dbReference>
<keyword evidence="4" id="KW-1133">Transmembrane helix</keyword>
<reference evidence="7" key="1">
    <citation type="submission" date="2022-03" db="EMBL/GenBank/DDBJ databases">
        <authorList>
            <person name="Sayadi A."/>
        </authorList>
    </citation>
    <scope>NUCLEOTIDE SEQUENCE</scope>
</reference>
<feature type="chain" id="PRO_5040181261" description="Fibronectin type-III domain-containing protein" evidence="5">
    <location>
        <begin position="24"/>
        <end position="818"/>
    </location>
</feature>
<evidence type="ECO:0000313" key="8">
    <source>
        <dbReference type="Proteomes" id="UP001152888"/>
    </source>
</evidence>
<dbReference type="Proteomes" id="UP001152888">
    <property type="component" value="Unassembled WGS sequence"/>
</dbReference>
<dbReference type="SMART" id="SM00060">
    <property type="entry name" value="FN3"/>
    <property type="match status" value="2"/>
</dbReference>
<evidence type="ECO:0000256" key="5">
    <source>
        <dbReference type="SAM" id="SignalP"/>
    </source>
</evidence>
<evidence type="ECO:0000256" key="1">
    <source>
        <dbReference type="ARBA" id="ARBA00022737"/>
    </source>
</evidence>
<evidence type="ECO:0000256" key="2">
    <source>
        <dbReference type="ARBA" id="ARBA00023157"/>
    </source>
</evidence>
<dbReference type="EMBL" id="CAKOFQ010007442">
    <property type="protein sequence ID" value="CAH2001284.1"/>
    <property type="molecule type" value="Genomic_DNA"/>
</dbReference>
<proteinExistence type="predicted"/>
<evidence type="ECO:0000256" key="4">
    <source>
        <dbReference type="SAM" id="Phobius"/>
    </source>
</evidence>
<evidence type="ECO:0000259" key="6">
    <source>
        <dbReference type="PROSITE" id="PS50853"/>
    </source>
</evidence>
<feature type="signal peptide" evidence="5">
    <location>
        <begin position="1"/>
        <end position="23"/>
    </location>
</feature>
<feature type="domain" description="Fibronectin type-III" evidence="6">
    <location>
        <begin position="366"/>
        <end position="473"/>
    </location>
</feature>
<dbReference type="CDD" id="cd00063">
    <property type="entry name" value="FN3"/>
    <property type="match status" value="1"/>
</dbReference>
<accession>A0A9P0LWH8</accession>
<dbReference type="InterPro" id="IPR051622">
    <property type="entry name" value="R-tyr_protein_phosphatases"/>
</dbReference>
<dbReference type="OrthoDB" id="5854685at2759"/>
<dbReference type="Gene3D" id="2.60.40.10">
    <property type="entry name" value="Immunoglobulins"/>
    <property type="match status" value="1"/>
</dbReference>
<dbReference type="PROSITE" id="PS50853">
    <property type="entry name" value="FN3"/>
    <property type="match status" value="2"/>
</dbReference>
<keyword evidence="4" id="KW-0472">Membrane</keyword>
<dbReference type="AlphaFoldDB" id="A0A9P0LWH8"/>
<keyword evidence="1" id="KW-0677">Repeat</keyword>
<dbReference type="Pfam" id="PF00041">
    <property type="entry name" value="fn3"/>
    <property type="match status" value="1"/>
</dbReference>